<evidence type="ECO:0000313" key="2">
    <source>
        <dbReference type="Proteomes" id="UP000717996"/>
    </source>
</evidence>
<proteinExistence type="predicted"/>
<sequence>METKSRKFRKLRNNLKRDEVIAAEFSLSHFKSSTVNKDKFVKYPQERAKVIPVMKAYYLNEDRPAAEDQGAGGFLPFRQMKLSSFINQQQAVKRLTKNLRERFENDTILIVGNWSAGNVKYHEPIKGVGMRRMLAKEGFQVYLLDEFRTSSLCPSCQNGELETFKKVQDPRPYQRENYPIADRHGLLRYKNQQCLKAVTSTIEATDKVPLRRLWNRDIAATLNFRRILFSLRANGDRPERFCKSKKPPSTGPKRNYRYINPRYSEVTLETPTLVIEVDESEDDPNGPDYSDEDVEQMFITSDLTTKTDGSIRKYSPARHGIICGGDNISRRPYYLADIYNEYRKKKDAQQAYSINQEVRPYIDQLMGCLQEYKKDIADAPNTEDAIIVLHYLVKPNLKTICNAIDHSKFNWAKVGFFDGEEELVSMTKQLKRKGSFVDHRFIYKADGVVRLQEAHDIEICLVEASGKYLNQETRKIHFDHHKANYGCLAMLKTIADQYKYASVDVFEQLKIYFVHAADNKIKLWSFSYQDEVFHFWREGVLNIEPKFEDKEMYQQDAINYYWTFKCKLEETLDIIKKIQVSHKSNIKKNRYNSGETPKSLSEIINPSIIKLTENDHKKGMTDLGPFGSSEHD</sequence>
<name>A0A9P6YEE8_RHIOR</name>
<accession>A0A9P6YEE8</accession>
<reference evidence="1" key="1">
    <citation type="journal article" date="2020" name="Microb. Genom.">
        <title>Genetic diversity of clinical and environmental Mucorales isolates obtained from an investigation of mucormycosis cases among solid organ transplant recipients.</title>
        <authorList>
            <person name="Nguyen M.H."/>
            <person name="Kaul D."/>
            <person name="Muto C."/>
            <person name="Cheng S.J."/>
            <person name="Richter R.A."/>
            <person name="Bruno V.M."/>
            <person name="Liu G."/>
            <person name="Beyhan S."/>
            <person name="Sundermann A.J."/>
            <person name="Mounaud S."/>
            <person name="Pasculle A.W."/>
            <person name="Nierman W.C."/>
            <person name="Driscoll E."/>
            <person name="Cumbie R."/>
            <person name="Clancy C.J."/>
            <person name="Dupont C.L."/>
        </authorList>
    </citation>
    <scope>NUCLEOTIDE SEQUENCE</scope>
    <source>
        <strain evidence="1">GL16</strain>
    </source>
</reference>
<comment type="caution">
    <text evidence="1">The sequence shown here is derived from an EMBL/GenBank/DDBJ whole genome shotgun (WGS) entry which is preliminary data.</text>
</comment>
<evidence type="ECO:0000313" key="1">
    <source>
        <dbReference type="EMBL" id="KAG1545737.1"/>
    </source>
</evidence>
<dbReference type="OrthoDB" id="2277358at2759"/>
<gene>
    <name evidence="1" type="ORF">G6F51_005289</name>
</gene>
<organism evidence="1 2">
    <name type="scientific">Rhizopus oryzae</name>
    <name type="common">Mucormycosis agent</name>
    <name type="synonym">Rhizopus arrhizus var. delemar</name>
    <dbReference type="NCBI Taxonomy" id="64495"/>
    <lineage>
        <taxon>Eukaryota</taxon>
        <taxon>Fungi</taxon>
        <taxon>Fungi incertae sedis</taxon>
        <taxon>Mucoromycota</taxon>
        <taxon>Mucoromycotina</taxon>
        <taxon>Mucoromycetes</taxon>
        <taxon>Mucorales</taxon>
        <taxon>Mucorineae</taxon>
        <taxon>Rhizopodaceae</taxon>
        <taxon>Rhizopus</taxon>
    </lineage>
</organism>
<dbReference type="EMBL" id="JAANIT010000639">
    <property type="protein sequence ID" value="KAG1545737.1"/>
    <property type="molecule type" value="Genomic_DNA"/>
</dbReference>
<dbReference type="Proteomes" id="UP000717996">
    <property type="component" value="Unassembled WGS sequence"/>
</dbReference>
<dbReference type="AlphaFoldDB" id="A0A9P6YEE8"/>
<protein>
    <submittedName>
        <fullName evidence="1">Uncharacterized protein</fullName>
    </submittedName>
</protein>